<dbReference type="CDD" id="cd00215">
    <property type="entry name" value="PTS_IIA_lac"/>
    <property type="match status" value="1"/>
</dbReference>
<dbReference type="PROSITE" id="PS51095">
    <property type="entry name" value="PTS_EIIA_TYPE_3"/>
    <property type="match status" value="1"/>
</dbReference>
<name>A0ABX8W7N5_9LACO</name>
<evidence type="ECO:0000256" key="4">
    <source>
        <dbReference type="ARBA" id="ARBA00022683"/>
    </source>
</evidence>
<gene>
    <name evidence="6" type="ORF">GYM71_10305</name>
</gene>
<dbReference type="Pfam" id="PF02255">
    <property type="entry name" value="PTS_IIA"/>
    <property type="match status" value="1"/>
</dbReference>
<dbReference type="Gene3D" id="1.20.58.80">
    <property type="entry name" value="Phosphotransferase system, lactose/cellobiose-type IIA subunit"/>
    <property type="match status" value="1"/>
</dbReference>
<dbReference type="PIRSF" id="PIRSF000699">
    <property type="entry name" value="PTS_IILac_III"/>
    <property type="match status" value="1"/>
</dbReference>
<dbReference type="EMBL" id="CP048268">
    <property type="protein sequence ID" value="QYN53785.1"/>
    <property type="molecule type" value="Genomic_DNA"/>
</dbReference>
<feature type="modified residue" description="Phosphohistidine; by HPr" evidence="5">
    <location>
        <position position="75"/>
    </location>
</feature>
<accession>A0ABX8W7N5</accession>
<evidence type="ECO:0000256" key="5">
    <source>
        <dbReference type="PROSITE-ProRule" id="PRU00418"/>
    </source>
</evidence>
<keyword evidence="4" id="KW-0598">Phosphotransferase system</keyword>
<sequence>MEQEQIIMQLISQGGSAWSESIAAIRKARSQDYQASEKLLKKAHDDLLAAHNLQTKLLQKEINGSAERPSLLMVHAQDHLMNAMTVNDLAKELIAILKERN</sequence>
<evidence type="ECO:0000313" key="6">
    <source>
        <dbReference type="EMBL" id="QYN53785.1"/>
    </source>
</evidence>
<dbReference type="PANTHER" id="PTHR34382:SF7">
    <property type="entry name" value="PTS SYSTEM N,N'-DIACETYLCHITOBIOSE-SPECIFIC EIIA COMPONENT"/>
    <property type="match status" value="1"/>
</dbReference>
<evidence type="ECO:0000256" key="3">
    <source>
        <dbReference type="ARBA" id="ARBA00022679"/>
    </source>
</evidence>
<reference evidence="6 7" key="1">
    <citation type="submission" date="2020-01" db="EMBL/GenBank/DDBJ databases">
        <title>Vast differences in strain-level diversity in the gut microbiota of two closely related honey bee species.</title>
        <authorList>
            <person name="Ellegaard K.M."/>
            <person name="Suenami S."/>
            <person name="Miyazaki R."/>
            <person name="Engel P."/>
        </authorList>
    </citation>
    <scope>NUCLEOTIDE SEQUENCE [LARGE SCALE GENOMIC DNA]</scope>
    <source>
        <strain evidence="6 7">ESL0416</strain>
    </source>
</reference>
<dbReference type="SUPFAM" id="SSF46973">
    <property type="entry name" value="Enzyme IIa from lactose specific PTS, IIa-lac"/>
    <property type="match status" value="1"/>
</dbReference>
<proteinExistence type="predicted"/>
<dbReference type="PANTHER" id="PTHR34382">
    <property type="entry name" value="PTS SYSTEM N,N'-DIACETYLCHITOBIOSE-SPECIFIC EIIA COMPONENT"/>
    <property type="match status" value="1"/>
</dbReference>
<evidence type="ECO:0000313" key="7">
    <source>
        <dbReference type="Proteomes" id="UP000826550"/>
    </source>
</evidence>
<dbReference type="InterPro" id="IPR003188">
    <property type="entry name" value="PTS_IIA_lac/cel"/>
</dbReference>
<keyword evidence="2" id="KW-0762">Sugar transport</keyword>
<dbReference type="RefSeq" id="WP_220220414.1">
    <property type="nucleotide sequence ID" value="NZ_CP048268.1"/>
</dbReference>
<protein>
    <submittedName>
        <fullName evidence="6">PTS lactose/cellobiose transporter subunit IIA</fullName>
    </submittedName>
</protein>
<keyword evidence="3" id="KW-0808">Transferase</keyword>
<dbReference type="Proteomes" id="UP000826550">
    <property type="component" value="Chromosome"/>
</dbReference>
<dbReference type="InterPro" id="IPR036542">
    <property type="entry name" value="PTS_IIA_lac/cel_sf"/>
</dbReference>
<organism evidence="6 7">
    <name type="scientific">Lactobacillus panisapium</name>
    <dbReference type="NCBI Taxonomy" id="2012495"/>
    <lineage>
        <taxon>Bacteria</taxon>
        <taxon>Bacillati</taxon>
        <taxon>Bacillota</taxon>
        <taxon>Bacilli</taxon>
        <taxon>Lactobacillales</taxon>
        <taxon>Lactobacillaceae</taxon>
        <taxon>Lactobacillus</taxon>
    </lineage>
</organism>
<keyword evidence="1" id="KW-0813">Transport</keyword>
<evidence type="ECO:0000256" key="2">
    <source>
        <dbReference type="ARBA" id="ARBA00022597"/>
    </source>
</evidence>
<evidence type="ECO:0000256" key="1">
    <source>
        <dbReference type="ARBA" id="ARBA00022448"/>
    </source>
</evidence>
<keyword evidence="7" id="KW-1185">Reference proteome</keyword>